<dbReference type="EMBL" id="JARRAG010000002">
    <property type="protein sequence ID" value="MDG3007551.1"/>
    <property type="molecule type" value="Genomic_DNA"/>
</dbReference>
<feature type="signal peptide" evidence="1">
    <location>
        <begin position="1"/>
        <end position="28"/>
    </location>
</feature>
<evidence type="ECO:0000256" key="1">
    <source>
        <dbReference type="SAM" id="SignalP"/>
    </source>
</evidence>
<evidence type="ECO:0008006" key="4">
    <source>
        <dbReference type="Google" id="ProtNLM"/>
    </source>
</evidence>
<dbReference type="RefSeq" id="WP_277863829.1">
    <property type="nucleotide sequence ID" value="NZ_JARRAG010000002.1"/>
</dbReference>
<evidence type="ECO:0000313" key="3">
    <source>
        <dbReference type="Proteomes" id="UP001216907"/>
    </source>
</evidence>
<accession>A0ABT6FIZ3</accession>
<evidence type="ECO:0000313" key="2">
    <source>
        <dbReference type="EMBL" id="MDG3007551.1"/>
    </source>
</evidence>
<gene>
    <name evidence="2" type="ORF">PZE19_27630</name>
</gene>
<keyword evidence="1" id="KW-0732">Signal</keyword>
<keyword evidence="3" id="KW-1185">Reference proteome</keyword>
<protein>
    <recommendedName>
        <fullName evidence="4">PEP-CTERM sorting domain-containing protein</fullName>
    </recommendedName>
</protein>
<comment type="caution">
    <text evidence="2">The sequence shown here is derived from an EMBL/GenBank/DDBJ whole genome shotgun (WGS) entry which is preliminary data.</text>
</comment>
<sequence length="162" mass="16468">MAMVNFRRIVLASLAVSGLALGGGRADAAFLNGVISLSGEASANGPIVSINGPVPAADPFGLGPILSVGAGTGDFLGTIDRVSHVEPMNTNQLPSDGGPNFLIEFALGVGIEPIGTFRTSGKPAVDQQNEGAGGLADSRLLIYDGFFTPEPAGDLGDFQRTR</sequence>
<organism evidence="2 3">
    <name type="scientific">Paludisphaera mucosa</name>
    <dbReference type="NCBI Taxonomy" id="3030827"/>
    <lineage>
        <taxon>Bacteria</taxon>
        <taxon>Pseudomonadati</taxon>
        <taxon>Planctomycetota</taxon>
        <taxon>Planctomycetia</taxon>
        <taxon>Isosphaerales</taxon>
        <taxon>Isosphaeraceae</taxon>
        <taxon>Paludisphaera</taxon>
    </lineage>
</organism>
<feature type="chain" id="PRO_5045132922" description="PEP-CTERM sorting domain-containing protein" evidence="1">
    <location>
        <begin position="29"/>
        <end position="162"/>
    </location>
</feature>
<reference evidence="2 3" key="1">
    <citation type="submission" date="2023-03" db="EMBL/GenBank/DDBJ databases">
        <title>Paludisphaera mucosa sp. nov. a novel planctomycete from northern fen.</title>
        <authorList>
            <person name="Ivanova A."/>
        </authorList>
    </citation>
    <scope>NUCLEOTIDE SEQUENCE [LARGE SCALE GENOMIC DNA]</scope>
    <source>
        <strain evidence="2 3">Pla2</strain>
    </source>
</reference>
<name>A0ABT6FIZ3_9BACT</name>
<proteinExistence type="predicted"/>
<dbReference type="Proteomes" id="UP001216907">
    <property type="component" value="Unassembled WGS sequence"/>
</dbReference>